<evidence type="ECO:0000256" key="1">
    <source>
        <dbReference type="SAM" id="MobiDB-lite"/>
    </source>
</evidence>
<keyword evidence="2" id="KW-0863">Zinc-finger</keyword>
<keyword evidence="2" id="KW-0862">Zinc</keyword>
<dbReference type="EMBL" id="FOKG01000001">
    <property type="protein sequence ID" value="SFA72822.1"/>
    <property type="molecule type" value="Genomic_DNA"/>
</dbReference>
<dbReference type="AlphaFoldDB" id="A0A1I0V995"/>
<evidence type="ECO:0000313" key="3">
    <source>
        <dbReference type="Proteomes" id="UP000243799"/>
    </source>
</evidence>
<proteinExistence type="predicted"/>
<feature type="region of interest" description="Disordered" evidence="1">
    <location>
        <begin position="1"/>
        <end position="22"/>
    </location>
</feature>
<sequence length="63" mass="7058">MLRWQQAEGQRHALDGRAPSEGGAFDALCGKTVTVRRGDIPDLGGHWFDPTCWDCDCAWRARL</sequence>
<gene>
    <name evidence="2" type="ORF">SAMN05216266_10187</name>
</gene>
<dbReference type="STRING" id="490629.SAMN05216266_10187"/>
<reference evidence="3" key="1">
    <citation type="submission" date="2016-10" db="EMBL/GenBank/DDBJ databases">
        <authorList>
            <person name="Varghese N."/>
            <person name="Submissions S."/>
        </authorList>
    </citation>
    <scope>NUCLEOTIDE SEQUENCE [LARGE SCALE GENOMIC DNA]</scope>
    <source>
        <strain evidence="3">CGMCC 4.3568</strain>
    </source>
</reference>
<dbReference type="RefSeq" id="WP_091667828.1">
    <property type="nucleotide sequence ID" value="NZ_FOKG01000001.1"/>
</dbReference>
<keyword evidence="3" id="KW-1185">Reference proteome</keyword>
<dbReference type="GO" id="GO:0008270">
    <property type="term" value="F:zinc ion binding"/>
    <property type="evidence" value="ECO:0007669"/>
    <property type="project" value="UniProtKB-KW"/>
</dbReference>
<keyword evidence="2" id="KW-0479">Metal-binding</keyword>
<dbReference type="OrthoDB" id="3556580at2"/>
<dbReference type="Gene3D" id="2.30.30.990">
    <property type="entry name" value="Malonyl-[acyl-carrier protein] O-methyltransferase, zinc-finger motif"/>
    <property type="match status" value="1"/>
</dbReference>
<name>A0A1I0V995_9PSEU</name>
<accession>A0A1I0V995</accession>
<organism evidence="2 3">
    <name type="scientific">Amycolatopsis marina</name>
    <dbReference type="NCBI Taxonomy" id="490629"/>
    <lineage>
        <taxon>Bacteria</taxon>
        <taxon>Bacillati</taxon>
        <taxon>Actinomycetota</taxon>
        <taxon>Actinomycetes</taxon>
        <taxon>Pseudonocardiales</taxon>
        <taxon>Pseudonocardiaceae</taxon>
        <taxon>Amycolatopsis</taxon>
    </lineage>
</organism>
<dbReference type="Pfam" id="PF16827">
    <property type="entry name" value="zf-HC3"/>
    <property type="match status" value="1"/>
</dbReference>
<evidence type="ECO:0000313" key="2">
    <source>
        <dbReference type="EMBL" id="SFA72822.1"/>
    </source>
</evidence>
<dbReference type="InterPro" id="IPR031795">
    <property type="entry name" value="Zf-HC3"/>
</dbReference>
<protein>
    <submittedName>
        <fullName evidence="2">Zinc-finger</fullName>
    </submittedName>
</protein>
<dbReference type="Proteomes" id="UP000243799">
    <property type="component" value="Unassembled WGS sequence"/>
</dbReference>